<dbReference type="AlphaFoldDB" id="A0A8X6RQV9"/>
<proteinExistence type="predicted"/>
<reference evidence="2" key="1">
    <citation type="submission" date="2020-08" db="EMBL/GenBank/DDBJ databases">
        <title>Multicomponent nature underlies the extraordinary mechanical properties of spider dragline silk.</title>
        <authorList>
            <person name="Kono N."/>
            <person name="Nakamura H."/>
            <person name="Mori M."/>
            <person name="Yoshida Y."/>
            <person name="Ohtoshi R."/>
            <person name="Malay A.D."/>
            <person name="Moran D.A.P."/>
            <person name="Tomita M."/>
            <person name="Numata K."/>
            <person name="Arakawa K."/>
        </authorList>
    </citation>
    <scope>NUCLEOTIDE SEQUENCE</scope>
</reference>
<comment type="caution">
    <text evidence="2">The sequence shown here is derived from an EMBL/GenBank/DDBJ whole genome shotgun (WGS) entry which is preliminary data.</text>
</comment>
<gene>
    <name evidence="2" type="ORF">TNCV_1614641</name>
</gene>
<name>A0A8X6RQV9_TRICX</name>
<evidence type="ECO:0000256" key="1">
    <source>
        <dbReference type="SAM" id="MobiDB-lite"/>
    </source>
</evidence>
<protein>
    <submittedName>
        <fullName evidence="2">Uncharacterized protein</fullName>
    </submittedName>
</protein>
<dbReference type="EMBL" id="BMAU01021208">
    <property type="protein sequence ID" value="GFX99338.1"/>
    <property type="molecule type" value="Genomic_DNA"/>
</dbReference>
<feature type="compositionally biased region" description="Basic and acidic residues" evidence="1">
    <location>
        <begin position="92"/>
        <end position="114"/>
    </location>
</feature>
<feature type="region of interest" description="Disordered" evidence="1">
    <location>
        <begin position="84"/>
        <end position="139"/>
    </location>
</feature>
<sequence length="139" mass="15811">MILENSIKVYKELEAVCLRLTVVRNETMSQAPIGPPSKEGWDRWHKSVALGGWGRKSPANRFSFPLPSESMEWKRKLDLTGASEMNRLYPNSRRESGNEKRYLNTLPRRGEDGGRSGQAKTRKIYVTRAGMEERKEGGA</sequence>
<keyword evidence="3" id="KW-1185">Reference proteome</keyword>
<accession>A0A8X6RQV9</accession>
<evidence type="ECO:0000313" key="3">
    <source>
        <dbReference type="Proteomes" id="UP000887159"/>
    </source>
</evidence>
<feature type="compositionally biased region" description="Basic and acidic residues" evidence="1">
    <location>
        <begin position="130"/>
        <end position="139"/>
    </location>
</feature>
<organism evidence="2 3">
    <name type="scientific">Trichonephila clavipes</name>
    <name type="common">Golden silk orbweaver</name>
    <name type="synonym">Nephila clavipes</name>
    <dbReference type="NCBI Taxonomy" id="2585209"/>
    <lineage>
        <taxon>Eukaryota</taxon>
        <taxon>Metazoa</taxon>
        <taxon>Ecdysozoa</taxon>
        <taxon>Arthropoda</taxon>
        <taxon>Chelicerata</taxon>
        <taxon>Arachnida</taxon>
        <taxon>Araneae</taxon>
        <taxon>Araneomorphae</taxon>
        <taxon>Entelegynae</taxon>
        <taxon>Araneoidea</taxon>
        <taxon>Nephilidae</taxon>
        <taxon>Trichonephila</taxon>
    </lineage>
</organism>
<dbReference type="Proteomes" id="UP000887159">
    <property type="component" value="Unassembled WGS sequence"/>
</dbReference>
<evidence type="ECO:0000313" key="2">
    <source>
        <dbReference type="EMBL" id="GFX99338.1"/>
    </source>
</evidence>